<evidence type="ECO:0000313" key="4">
    <source>
        <dbReference type="EMBL" id="MBB6226927.1"/>
    </source>
</evidence>
<protein>
    <recommendedName>
        <fullName evidence="3">Ice-binding protein C-terminal domain-containing protein</fullName>
    </recommendedName>
</protein>
<accession>A0A841L2P4</accession>
<proteinExistence type="predicted"/>
<feature type="signal peptide" evidence="2">
    <location>
        <begin position="1"/>
        <end position="23"/>
    </location>
</feature>
<evidence type="ECO:0000259" key="3">
    <source>
        <dbReference type="Pfam" id="PF07589"/>
    </source>
</evidence>
<organism evidence="4 5">
    <name type="scientific">Polymorphobacter multimanifer</name>
    <dbReference type="NCBI Taxonomy" id="1070431"/>
    <lineage>
        <taxon>Bacteria</taxon>
        <taxon>Pseudomonadati</taxon>
        <taxon>Pseudomonadota</taxon>
        <taxon>Alphaproteobacteria</taxon>
        <taxon>Sphingomonadales</taxon>
        <taxon>Sphingosinicellaceae</taxon>
        <taxon>Polymorphobacter</taxon>
    </lineage>
</organism>
<evidence type="ECO:0000313" key="5">
    <source>
        <dbReference type="Proteomes" id="UP000538147"/>
    </source>
</evidence>
<evidence type="ECO:0000256" key="2">
    <source>
        <dbReference type="SAM" id="SignalP"/>
    </source>
</evidence>
<dbReference type="AlphaFoldDB" id="A0A841L2P4"/>
<dbReference type="Proteomes" id="UP000538147">
    <property type="component" value="Unassembled WGS sequence"/>
</dbReference>
<feature type="chain" id="PRO_5032773386" description="Ice-binding protein C-terminal domain-containing protein" evidence="2">
    <location>
        <begin position="24"/>
        <end position="243"/>
    </location>
</feature>
<dbReference type="NCBIfam" id="TIGR02595">
    <property type="entry name" value="PEP_CTERM"/>
    <property type="match status" value="1"/>
</dbReference>
<dbReference type="EMBL" id="JACIIV010000007">
    <property type="protein sequence ID" value="MBB6226927.1"/>
    <property type="molecule type" value="Genomic_DNA"/>
</dbReference>
<keyword evidence="1" id="KW-1133">Transmembrane helix</keyword>
<name>A0A841L2P4_9SPHN</name>
<evidence type="ECO:0000256" key="1">
    <source>
        <dbReference type="SAM" id="Phobius"/>
    </source>
</evidence>
<sequence length="243" mass="24024">MSMFKSLAVASLVAAGIATPASAVVTFASFSSATQTRNVRFVSTAGTSSFITTLSNSATSASGVPVVFSIAGAPPVLQGVQSLLTINATIPSASGGAGAFSLANMTGTFSIISNAAVTLGSITGTNLLSGTFGGASLNGEIGGGTGGVTASTVGGSTISFTSDFLAFSDIVASDLSWALSAVNNAFGNSAGRLRGFRATLGGQFSSEPAPRLLVPEPATWAMLVLGFGLVGVSVRRRRNVVVA</sequence>
<gene>
    <name evidence="4" type="ORF">FHS79_001089</name>
</gene>
<feature type="domain" description="Ice-binding protein C-terminal" evidence="3">
    <location>
        <begin position="214"/>
        <end position="237"/>
    </location>
</feature>
<keyword evidence="1" id="KW-0812">Transmembrane</keyword>
<dbReference type="InterPro" id="IPR013424">
    <property type="entry name" value="Ice-binding_C"/>
</dbReference>
<dbReference type="NCBIfam" id="NF035944">
    <property type="entry name" value="PEPxxWA-CTERM"/>
    <property type="match status" value="1"/>
</dbReference>
<feature type="transmembrane region" description="Helical" evidence="1">
    <location>
        <begin position="217"/>
        <end position="234"/>
    </location>
</feature>
<dbReference type="RefSeq" id="WP_243452690.1">
    <property type="nucleotide sequence ID" value="NZ_JACIIV010000007.1"/>
</dbReference>
<comment type="caution">
    <text evidence="4">The sequence shown here is derived from an EMBL/GenBank/DDBJ whole genome shotgun (WGS) entry which is preliminary data.</text>
</comment>
<dbReference type="Pfam" id="PF07589">
    <property type="entry name" value="PEP-CTERM"/>
    <property type="match status" value="1"/>
</dbReference>
<reference evidence="4 5" key="1">
    <citation type="submission" date="2020-08" db="EMBL/GenBank/DDBJ databases">
        <title>Genomic Encyclopedia of Type Strains, Phase IV (KMG-IV): sequencing the most valuable type-strain genomes for metagenomic binning, comparative biology and taxonomic classification.</title>
        <authorList>
            <person name="Goeker M."/>
        </authorList>
    </citation>
    <scope>NUCLEOTIDE SEQUENCE [LARGE SCALE GENOMIC DNA]</scope>
    <source>
        <strain evidence="4 5">DSM 102189</strain>
    </source>
</reference>
<keyword evidence="2" id="KW-0732">Signal</keyword>
<keyword evidence="1" id="KW-0472">Membrane</keyword>
<keyword evidence="5" id="KW-1185">Reference proteome</keyword>